<proteinExistence type="predicted"/>
<organism evidence="2">
    <name type="scientific">Leptosphaeria maculans (strain JN3 / isolate v23.1.3 / race Av1-4-5-6-7-8)</name>
    <name type="common">Blackleg fungus</name>
    <name type="synonym">Phoma lingam</name>
    <dbReference type="NCBI Taxonomy" id="985895"/>
    <lineage>
        <taxon>Eukaryota</taxon>
        <taxon>Fungi</taxon>
        <taxon>Dikarya</taxon>
        <taxon>Ascomycota</taxon>
        <taxon>Pezizomycotina</taxon>
        <taxon>Dothideomycetes</taxon>
        <taxon>Pleosporomycetidae</taxon>
        <taxon>Pleosporales</taxon>
        <taxon>Pleosporineae</taxon>
        <taxon>Leptosphaeriaceae</taxon>
        <taxon>Plenodomus</taxon>
        <taxon>Plenodomus lingam/Leptosphaeria maculans species complex</taxon>
    </lineage>
</organism>
<sequence length="55" mass="6256">MQQPVFSCRLPTSALMAAYERSLCTMEGFFLAAWLHINEPLHSSVPPWIRHNNVG</sequence>
<protein>
    <submittedName>
        <fullName evidence="1">Predicted protein</fullName>
    </submittedName>
</protein>
<accession>E5AB23</accession>
<evidence type="ECO:0000313" key="2">
    <source>
        <dbReference type="Proteomes" id="UP000002668"/>
    </source>
</evidence>
<dbReference type="EMBL" id="FP929138">
    <property type="protein sequence ID" value="CBY00864.1"/>
    <property type="molecule type" value="Genomic_DNA"/>
</dbReference>
<keyword evidence="2" id="KW-1185">Reference proteome</keyword>
<dbReference type="HOGENOM" id="CLU_3032828_0_0_1"/>
<dbReference type="AlphaFoldDB" id="E5AB23"/>
<dbReference type="InParanoid" id="E5AB23"/>
<evidence type="ECO:0000313" key="1">
    <source>
        <dbReference type="EMBL" id="CBY00864.1"/>
    </source>
</evidence>
<gene>
    <name evidence="1" type="ORF">LEMA_P019940.1</name>
</gene>
<reference evidence="2" key="1">
    <citation type="journal article" date="2011" name="Nat. Commun.">
        <title>Effector diversification within compartments of the Leptosphaeria maculans genome affected by Repeat-Induced Point mutations.</title>
        <authorList>
            <person name="Rouxel T."/>
            <person name="Grandaubert J."/>
            <person name="Hane J.K."/>
            <person name="Hoede C."/>
            <person name="van de Wouw A.P."/>
            <person name="Couloux A."/>
            <person name="Dominguez V."/>
            <person name="Anthouard V."/>
            <person name="Bally P."/>
            <person name="Bourras S."/>
            <person name="Cozijnsen A.J."/>
            <person name="Ciuffetti L.M."/>
            <person name="Degrave A."/>
            <person name="Dilmaghani A."/>
            <person name="Duret L."/>
            <person name="Fudal I."/>
            <person name="Goodwin S.B."/>
            <person name="Gout L."/>
            <person name="Glaser N."/>
            <person name="Linglin J."/>
            <person name="Kema G.H.J."/>
            <person name="Lapalu N."/>
            <person name="Lawrence C.B."/>
            <person name="May K."/>
            <person name="Meyer M."/>
            <person name="Ollivier B."/>
            <person name="Poulain J."/>
            <person name="Schoch C.L."/>
            <person name="Simon A."/>
            <person name="Spatafora J.W."/>
            <person name="Stachowiak A."/>
            <person name="Turgeon B.G."/>
            <person name="Tyler B.M."/>
            <person name="Vincent D."/>
            <person name="Weissenbach J."/>
            <person name="Amselem J."/>
            <person name="Quesneville H."/>
            <person name="Oliver R.P."/>
            <person name="Wincker P."/>
            <person name="Balesdent M.-H."/>
            <person name="Howlett B.J."/>
        </authorList>
    </citation>
    <scope>NUCLEOTIDE SEQUENCE [LARGE SCALE GENOMIC DNA]</scope>
    <source>
        <strain evidence="2">JN3 / isolate v23.1.3 / race Av1-4-5-6-7-8</strain>
    </source>
</reference>
<dbReference type="VEuPathDB" id="FungiDB:LEMA_P019940.1"/>
<dbReference type="Proteomes" id="UP000002668">
    <property type="component" value="Genome"/>
</dbReference>
<name>E5AB23_LEPMJ</name>